<evidence type="ECO:0000313" key="2">
    <source>
        <dbReference type="Proteomes" id="UP000075578"/>
    </source>
</evidence>
<reference evidence="1 2" key="1">
    <citation type="journal article" date="2016" name="ISME J.">
        <title>Chasing the elusive Euryarchaeota class WSA2: genomes reveal a uniquely fastidious methyl-reducing methanogen.</title>
        <authorList>
            <person name="Nobu M.K."/>
            <person name="Narihiro T."/>
            <person name="Kuroda K."/>
            <person name="Mei R."/>
            <person name="Liu W.T."/>
        </authorList>
    </citation>
    <scope>NUCLEOTIDE SEQUENCE [LARGE SCALE GENOMIC DNA]</scope>
    <source>
        <strain evidence="1">U1lsi0528_Bin089</strain>
    </source>
</reference>
<gene>
    <name evidence="1" type="ORF">AMQ74_01619</name>
</gene>
<organism evidence="1 2">
    <name type="scientific">Candidatus Methanofastidiosum methylothiophilum</name>
    <dbReference type="NCBI Taxonomy" id="1705564"/>
    <lineage>
        <taxon>Archaea</taxon>
        <taxon>Methanobacteriati</taxon>
        <taxon>Methanobacteriota</taxon>
        <taxon>Stenosarchaea group</taxon>
        <taxon>Candidatus Methanofastidiosia</taxon>
        <taxon>Candidatus Methanofastidiosales</taxon>
        <taxon>Candidatus Methanofastidiosaceae</taxon>
        <taxon>Candidatus Methanofastidiosum</taxon>
    </lineage>
</organism>
<sequence length="116" mass="13359">MGTCKECGEFLGGSASIKDYRDHFKICPAKNPEWICTDKDAKQYCKVISKTEFEFKERGTNKVINLNEYSSEKTEEEISGHYNSLAQLKEYCNNDEEEINLVIAECIFENNFAPPR</sequence>
<comment type="caution">
    <text evidence="1">The sequence shown here is derived from an EMBL/GenBank/DDBJ whole genome shotgun (WGS) entry which is preliminary data.</text>
</comment>
<name>A0A150IT52_9EURY</name>
<evidence type="ECO:0000313" key="1">
    <source>
        <dbReference type="EMBL" id="KYC48209.1"/>
    </source>
</evidence>
<protein>
    <submittedName>
        <fullName evidence="1">Uncharacterized protein</fullName>
    </submittedName>
</protein>
<dbReference type="EMBL" id="LNGD01000143">
    <property type="protein sequence ID" value="KYC48209.1"/>
    <property type="molecule type" value="Genomic_DNA"/>
</dbReference>
<accession>A0A150IT52</accession>
<dbReference type="Proteomes" id="UP000075578">
    <property type="component" value="Unassembled WGS sequence"/>
</dbReference>
<dbReference type="AlphaFoldDB" id="A0A150IT52"/>
<proteinExistence type="predicted"/>